<dbReference type="Pfam" id="PF03690">
    <property type="entry name" value="MYG1_exonuc"/>
    <property type="match status" value="2"/>
</dbReference>
<evidence type="ECO:0000313" key="4">
    <source>
        <dbReference type="Proteomes" id="UP000316726"/>
    </source>
</evidence>
<dbReference type="AlphaFoldDB" id="A0A5B8MWH1"/>
<keyword evidence="4" id="KW-1185">Reference proteome</keyword>
<dbReference type="GO" id="GO:0016787">
    <property type="term" value="F:hydrolase activity"/>
    <property type="evidence" value="ECO:0007669"/>
    <property type="project" value="UniProtKB-KW"/>
</dbReference>
<feature type="region of interest" description="Disordered" evidence="2">
    <location>
        <begin position="144"/>
        <end position="173"/>
    </location>
</feature>
<feature type="compositionally biased region" description="Acidic residues" evidence="2">
    <location>
        <begin position="164"/>
        <end position="173"/>
    </location>
</feature>
<gene>
    <name evidence="3" type="ORF">A3770_12p65020</name>
</gene>
<dbReference type="PANTHER" id="PTHR11215:SF1">
    <property type="entry name" value="MYG1 EXONUCLEASE"/>
    <property type="match status" value="1"/>
</dbReference>
<evidence type="ECO:0000256" key="1">
    <source>
        <dbReference type="ARBA" id="ARBA00010105"/>
    </source>
</evidence>
<evidence type="ECO:0000313" key="3">
    <source>
        <dbReference type="EMBL" id="QDZ23984.1"/>
    </source>
</evidence>
<dbReference type="Proteomes" id="UP000316726">
    <property type="component" value="Chromosome 12"/>
</dbReference>
<dbReference type="OrthoDB" id="10265310at2759"/>
<reference evidence="3 4" key="1">
    <citation type="submission" date="2018-07" db="EMBL/GenBank/DDBJ databases">
        <title>The complete nuclear genome of the prasinophyte Chloropicon primus (CCMP1205).</title>
        <authorList>
            <person name="Pombert J.-F."/>
            <person name="Otis C."/>
            <person name="Turmel M."/>
            <person name="Lemieux C."/>
        </authorList>
    </citation>
    <scope>NUCLEOTIDE SEQUENCE [LARGE SCALE GENOMIC DNA]</scope>
    <source>
        <strain evidence="3 4">CCMP1205</strain>
    </source>
</reference>
<sequence>MAKTVKTIGTHSGTFHCDEALGCFLLRRTKLFANAKVTRTRDEQVLQNLDCVIDVGGVYDHGKHRYDHHQRGFSEFFGHDAYHNTKLSSAGLVYRHYGKEVIARETGLDEEHPDTNVLFLAMYKHFIEGVDAIDNGVEQYRAKVEAKQSKRQRTGGEGEREGEGEGEQEEEEDVDYEVTLEKVYLEGTGLASRVGALNAAWNEDASAEVQDARFKEASEMAGKEFLSKLTYLHRSWLPAREIVKQAMISRYDVDDSGKIMKLDRYCPWKDHLFELEMEEWRDHPEGDMPRVLYCLYEDDREKKWRIMSVPELGGSAFSQRKPLPGHWCGLRDIALDAVTGVPGCTFVHAAGFTGGHSTYEGIVKLAQMAITDTCCCCQ</sequence>
<organism evidence="3 4">
    <name type="scientific">Chloropicon primus</name>
    <dbReference type="NCBI Taxonomy" id="1764295"/>
    <lineage>
        <taxon>Eukaryota</taxon>
        <taxon>Viridiplantae</taxon>
        <taxon>Chlorophyta</taxon>
        <taxon>Chloropicophyceae</taxon>
        <taxon>Chloropicales</taxon>
        <taxon>Chloropicaceae</taxon>
        <taxon>Chloropicon</taxon>
    </lineage>
</organism>
<dbReference type="EMBL" id="CP031045">
    <property type="protein sequence ID" value="QDZ23984.1"/>
    <property type="molecule type" value="Genomic_DNA"/>
</dbReference>
<keyword evidence="3" id="KW-0378">Hydrolase</keyword>
<accession>A0A5B8MWH1</accession>
<comment type="similarity">
    <text evidence="1">Belongs to the MYG1 family.</text>
</comment>
<feature type="compositionally biased region" description="Basic and acidic residues" evidence="2">
    <location>
        <begin position="144"/>
        <end position="163"/>
    </location>
</feature>
<dbReference type="GO" id="GO:0005634">
    <property type="term" value="C:nucleus"/>
    <property type="evidence" value="ECO:0007669"/>
    <property type="project" value="TreeGrafter"/>
</dbReference>
<proteinExistence type="inferred from homology"/>
<evidence type="ECO:0000256" key="2">
    <source>
        <dbReference type="SAM" id="MobiDB-lite"/>
    </source>
</evidence>
<dbReference type="InterPro" id="IPR003226">
    <property type="entry name" value="MYG1_exonuclease"/>
</dbReference>
<dbReference type="PANTHER" id="PTHR11215">
    <property type="entry name" value="METAL DEPENDENT HYDROLASE - RELATED"/>
    <property type="match status" value="1"/>
</dbReference>
<dbReference type="GO" id="GO:0005737">
    <property type="term" value="C:cytoplasm"/>
    <property type="evidence" value="ECO:0007669"/>
    <property type="project" value="TreeGrafter"/>
</dbReference>
<protein>
    <submittedName>
        <fullName evidence="3">Metal-dependent protein hydrolase</fullName>
    </submittedName>
</protein>
<dbReference type="STRING" id="1764295.A0A5B8MWH1"/>
<name>A0A5B8MWH1_9CHLO</name>